<feature type="transmembrane region" description="Helical" evidence="9">
    <location>
        <begin position="39"/>
        <end position="61"/>
    </location>
</feature>
<evidence type="ECO:0000256" key="3">
    <source>
        <dbReference type="ARBA" id="ARBA00022801"/>
    </source>
</evidence>
<evidence type="ECO:0000256" key="6">
    <source>
        <dbReference type="PIRSR" id="PIRSR006336-1"/>
    </source>
</evidence>
<evidence type="ECO:0000256" key="9">
    <source>
        <dbReference type="SAM" id="Phobius"/>
    </source>
</evidence>
<dbReference type="Gene3D" id="3.20.20.80">
    <property type="entry name" value="Glycosidases"/>
    <property type="match status" value="1"/>
</dbReference>
<dbReference type="EC" id="3.2.1.23" evidence="7"/>
<dbReference type="WBParaSite" id="MCU_011231-RD">
    <property type="protein sequence ID" value="MCU_011231-RD"/>
    <property type="gene ID" value="MCU_011231"/>
</dbReference>
<dbReference type="PROSITE" id="PS01182">
    <property type="entry name" value="GLYCOSYL_HYDROL_F35"/>
    <property type="match status" value="1"/>
</dbReference>
<evidence type="ECO:0000256" key="4">
    <source>
        <dbReference type="ARBA" id="ARBA00023180"/>
    </source>
</evidence>
<keyword evidence="9" id="KW-0812">Transmembrane</keyword>
<dbReference type="InterPro" id="IPR026283">
    <property type="entry name" value="B-gal_1-like"/>
</dbReference>
<comment type="catalytic activity">
    <reaction evidence="7">
        <text>Hydrolysis of terminal non-reducing beta-D-galactose residues in beta-D-galactosides.</text>
        <dbReference type="EC" id="3.2.1.23"/>
    </reaction>
</comment>
<comment type="similarity">
    <text evidence="1 8">Belongs to the glycosyl hydrolase 35 family.</text>
</comment>
<feature type="active site" description="Proton donor" evidence="6">
    <location>
        <position position="231"/>
    </location>
</feature>
<evidence type="ECO:0000259" key="10">
    <source>
        <dbReference type="Pfam" id="PF01301"/>
    </source>
</evidence>
<organism evidence="13">
    <name type="scientific">Mesocestoides corti</name>
    <name type="common">Flatworm</name>
    <dbReference type="NCBI Taxonomy" id="53468"/>
    <lineage>
        <taxon>Eukaryota</taxon>
        <taxon>Metazoa</taxon>
        <taxon>Spiralia</taxon>
        <taxon>Lophotrochozoa</taxon>
        <taxon>Platyhelminthes</taxon>
        <taxon>Cestoda</taxon>
        <taxon>Eucestoda</taxon>
        <taxon>Cyclophyllidea</taxon>
        <taxon>Mesocestoididae</taxon>
        <taxon>Mesocestoides</taxon>
    </lineage>
</organism>
<dbReference type="InterPro" id="IPR017853">
    <property type="entry name" value="GH"/>
</dbReference>
<keyword evidence="9" id="KW-0472">Membrane</keyword>
<feature type="active site" description="Nucleophile" evidence="6">
    <location>
        <position position="314"/>
    </location>
</feature>
<dbReference type="SUPFAM" id="SSF51445">
    <property type="entry name" value="(Trans)glycosidases"/>
    <property type="match status" value="1"/>
</dbReference>
<evidence type="ECO:0000259" key="12">
    <source>
        <dbReference type="Pfam" id="PF21467"/>
    </source>
</evidence>
<evidence type="ECO:0000256" key="8">
    <source>
        <dbReference type="RuleBase" id="RU003679"/>
    </source>
</evidence>
<sequence>MCSSKVIGTGKQGFAGYEEAEIYSVQLHDRRTTAHLRQICNVFFMILFFVGALIATAFLFLNFNMSFVSHSPTFSIDNVTGVFLKDGKPFRYISGSLHYFRIPRIYWEDRLMKAKAAGLDAIQIYIPWNYHEPSPGKFVFDGDRDVVEFIELAQKNELLVLARVGPYICSEWDFGGIPAWLLSKDPNVKLRSSYAGFVLPAIRWFSQLLPKLQPLLYQNGGPIIMVQLENEYGSYYACDRDYLSALYDFSRFVLGNDIILYTTDGNSVAFLKCGSSDRRLFATVDFGIAGAQKPEVAFKDLEKFQPHHPLVNSEFYSGWFDDWGTKRHLVNATEFAEAAVSLWNYSDRVSFNIYMFHGGTNFGYWNGANSATDFIITSYDYDAPVSESGDITNKYLILRDVIHQLKHLDPPPLPPNISKASYGDVAVQFHSHLLYDLPVGVSSLRPLYMEALKQYQGFMAYTVHVGGKEGPGNVTFARVKDIGLVFTTDFFFETFVFHGFVSGAGSLNVTFSEDLPVLAIVTECRGHLNFGREMIGDIKGINGSVLLDGEELLNWVMKDVDFRSLNPIRFKQSNGGGSIDFPEPGRVYKGHFQIPSTPLDTFAVMNGFTRGVLSVNGYVVGRFYPSAGPQVSLYVPASMLLTGENVVTVLEFDHLTPSCRENSTQCFVTFRDSMVWLN</sequence>
<dbReference type="PIRSF" id="PIRSF006336">
    <property type="entry name" value="B-gal"/>
    <property type="match status" value="1"/>
</dbReference>
<feature type="domain" description="Glycoside hydrolase 35 catalytic" evidence="10">
    <location>
        <begin position="83"/>
        <end position="404"/>
    </location>
</feature>
<dbReference type="AlphaFoldDB" id="A0A5K3FTU2"/>
<dbReference type="InterPro" id="IPR048913">
    <property type="entry name" value="BetaGal_gal-bd"/>
</dbReference>
<accession>A0A5K3FTU2</accession>
<dbReference type="Pfam" id="PF01301">
    <property type="entry name" value="Glyco_hydro_35"/>
    <property type="match status" value="1"/>
</dbReference>
<dbReference type="InterPro" id="IPR031330">
    <property type="entry name" value="Gly_Hdrlase_35_cat"/>
</dbReference>
<evidence type="ECO:0000256" key="2">
    <source>
        <dbReference type="ARBA" id="ARBA00022729"/>
    </source>
</evidence>
<dbReference type="GO" id="GO:0004565">
    <property type="term" value="F:beta-galactosidase activity"/>
    <property type="evidence" value="ECO:0007669"/>
    <property type="project" value="UniProtKB-EC"/>
</dbReference>
<dbReference type="InterPro" id="IPR001944">
    <property type="entry name" value="Glycoside_Hdrlase_35"/>
</dbReference>
<protein>
    <recommendedName>
        <fullName evidence="7">Beta-galactosidase</fullName>
        <ecNumber evidence="7">3.2.1.23</ecNumber>
    </recommendedName>
</protein>
<reference evidence="13" key="1">
    <citation type="submission" date="2019-11" db="UniProtKB">
        <authorList>
            <consortium name="WormBaseParasite"/>
        </authorList>
    </citation>
    <scope>IDENTIFICATION</scope>
</reference>
<dbReference type="GO" id="GO:0005975">
    <property type="term" value="P:carbohydrate metabolic process"/>
    <property type="evidence" value="ECO:0007669"/>
    <property type="project" value="InterPro"/>
</dbReference>
<dbReference type="SUPFAM" id="SSF49785">
    <property type="entry name" value="Galactose-binding domain-like"/>
    <property type="match status" value="1"/>
</dbReference>
<dbReference type="InterPro" id="IPR048912">
    <property type="entry name" value="BetaGal1-like_ABD1"/>
</dbReference>
<evidence type="ECO:0000256" key="5">
    <source>
        <dbReference type="ARBA" id="ARBA00023295"/>
    </source>
</evidence>
<evidence type="ECO:0000259" key="11">
    <source>
        <dbReference type="Pfam" id="PF21317"/>
    </source>
</evidence>
<keyword evidence="4" id="KW-0325">Glycoprotein</keyword>
<name>A0A5K3FTU2_MESCO</name>
<dbReference type="Gene3D" id="2.60.120.260">
    <property type="entry name" value="Galactose-binding domain-like"/>
    <property type="match status" value="2"/>
</dbReference>
<evidence type="ECO:0000256" key="7">
    <source>
        <dbReference type="RuleBase" id="RU000675"/>
    </source>
</evidence>
<evidence type="ECO:0000313" key="13">
    <source>
        <dbReference type="WBParaSite" id="MCU_011231-RD"/>
    </source>
</evidence>
<evidence type="ECO:0000256" key="1">
    <source>
        <dbReference type="ARBA" id="ARBA00009809"/>
    </source>
</evidence>
<dbReference type="PANTHER" id="PTHR23421">
    <property type="entry name" value="BETA-GALACTOSIDASE RELATED"/>
    <property type="match status" value="1"/>
</dbReference>
<dbReference type="PRINTS" id="PR00742">
    <property type="entry name" value="GLHYDRLASE35"/>
</dbReference>
<feature type="domain" description="Beta-galactosidase 1-like first all-beta" evidence="11">
    <location>
        <begin position="446"/>
        <end position="559"/>
    </location>
</feature>
<dbReference type="FunFam" id="3.20.20.80:FF:000017">
    <property type="entry name" value="Beta-galactosidase"/>
    <property type="match status" value="1"/>
</dbReference>
<dbReference type="Pfam" id="PF21467">
    <property type="entry name" value="BetaGal_gal-bd"/>
    <property type="match status" value="1"/>
</dbReference>
<feature type="domain" description="Beta-galactosidase galactose-binding" evidence="12">
    <location>
        <begin position="588"/>
        <end position="645"/>
    </location>
</feature>
<keyword evidence="2" id="KW-0732">Signal</keyword>
<keyword evidence="3 7" id="KW-0378">Hydrolase</keyword>
<keyword evidence="9" id="KW-1133">Transmembrane helix</keyword>
<dbReference type="InterPro" id="IPR019801">
    <property type="entry name" value="Glyco_hydro_35_CS"/>
</dbReference>
<dbReference type="InterPro" id="IPR008979">
    <property type="entry name" value="Galactose-bd-like_sf"/>
</dbReference>
<proteinExistence type="inferred from homology"/>
<dbReference type="Pfam" id="PF21317">
    <property type="entry name" value="BetaGal_ABD_1"/>
    <property type="match status" value="1"/>
</dbReference>
<keyword evidence="5 7" id="KW-0326">Glycosidase</keyword>